<evidence type="ECO:0000256" key="1">
    <source>
        <dbReference type="ARBA" id="ARBA00001957"/>
    </source>
</evidence>
<dbReference type="Pfam" id="PF08659">
    <property type="entry name" value="KR"/>
    <property type="match status" value="2"/>
</dbReference>
<dbReference type="InterPro" id="IPR018201">
    <property type="entry name" value="Ketoacyl_synth_AS"/>
</dbReference>
<dbReference type="PROSITE" id="PS52004">
    <property type="entry name" value="KS3_2"/>
    <property type="match status" value="2"/>
</dbReference>
<feature type="domain" description="PKS/mFAS DH" evidence="13">
    <location>
        <begin position="955"/>
        <end position="1235"/>
    </location>
</feature>
<dbReference type="Pfam" id="PF22953">
    <property type="entry name" value="SpnB_Rossmann"/>
    <property type="match status" value="2"/>
</dbReference>
<feature type="active site" description="Proton acceptor; for dehydratase activity" evidence="9">
    <location>
        <position position="3094"/>
    </location>
</feature>
<feature type="region of interest" description="N-terminal hotdog fold" evidence="9">
    <location>
        <begin position="955"/>
        <end position="1080"/>
    </location>
</feature>
<evidence type="ECO:0000259" key="11">
    <source>
        <dbReference type="PROSITE" id="PS50075"/>
    </source>
</evidence>
<dbReference type="CDD" id="cd00833">
    <property type="entry name" value="PKS"/>
    <property type="match status" value="2"/>
</dbReference>
<dbReference type="SMART" id="SM00822">
    <property type="entry name" value="PKS_KR"/>
    <property type="match status" value="2"/>
</dbReference>
<evidence type="ECO:0000259" key="13">
    <source>
        <dbReference type="PROSITE" id="PS52019"/>
    </source>
</evidence>
<dbReference type="PROSITE" id="PS00606">
    <property type="entry name" value="KS3_1"/>
    <property type="match status" value="2"/>
</dbReference>
<organism evidence="14 15">
    <name type="scientific">Streptomyces litchfieldiae</name>
    <dbReference type="NCBI Taxonomy" id="3075543"/>
    <lineage>
        <taxon>Bacteria</taxon>
        <taxon>Bacillati</taxon>
        <taxon>Actinomycetota</taxon>
        <taxon>Actinomycetes</taxon>
        <taxon>Kitasatosporales</taxon>
        <taxon>Streptomycetaceae</taxon>
        <taxon>Streptomyces</taxon>
    </lineage>
</organism>
<dbReference type="InterPro" id="IPR014031">
    <property type="entry name" value="Ketoacyl_synth_C"/>
</dbReference>
<dbReference type="InterPro" id="IPR014030">
    <property type="entry name" value="Ketoacyl_synth_N"/>
</dbReference>
<dbReference type="InterPro" id="IPR020806">
    <property type="entry name" value="PKS_PP-bd"/>
</dbReference>
<dbReference type="Pfam" id="PF08990">
    <property type="entry name" value="Docking"/>
    <property type="match status" value="1"/>
</dbReference>
<dbReference type="SUPFAM" id="SSF55048">
    <property type="entry name" value="Probable ACP-binding domain of malonyl-CoA ACP transacylase"/>
    <property type="match status" value="2"/>
</dbReference>
<dbReference type="InterPro" id="IPR036291">
    <property type="entry name" value="NAD(P)-bd_dom_sf"/>
</dbReference>
<dbReference type="InterPro" id="IPR055123">
    <property type="entry name" value="SpnB-like_Rossmann"/>
</dbReference>
<evidence type="ECO:0000256" key="6">
    <source>
        <dbReference type="ARBA" id="ARBA00023194"/>
    </source>
</evidence>
<name>A0ABU2N3P1_9ACTN</name>
<feature type="region of interest" description="Disordered" evidence="10">
    <location>
        <begin position="1055"/>
        <end position="1090"/>
    </location>
</feature>
<reference evidence="15" key="1">
    <citation type="submission" date="2023-07" db="EMBL/GenBank/DDBJ databases">
        <title>30 novel species of actinomycetes from the DSMZ collection.</title>
        <authorList>
            <person name="Nouioui I."/>
        </authorList>
    </citation>
    <scope>NUCLEOTIDE SEQUENCE [LARGE SCALE GENOMIC DNA]</scope>
    <source>
        <strain evidence="15">DSM 44938</strain>
    </source>
</reference>
<dbReference type="PANTHER" id="PTHR43775">
    <property type="entry name" value="FATTY ACID SYNTHASE"/>
    <property type="match status" value="1"/>
</dbReference>
<dbReference type="Proteomes" id="UP001183246">
    <property type="component" value="Unassembled WGS sequence"/>
</dbReference>
<keyword evidence="4" id="KW-0597">Phosphoprotein</keyword>
<dbReference type="SMART" id="SM00827">
    <property type="entry name" value="PKS_AT"/>
    <property type="match status" value="2"/>
</dbReference>
<dbReference type="Gene3D" id="3.10.129.110">
    <property type="entry name" value="Polyketide synthase dehydratase"/>
    <property type="match status" value="2"/>
</dbReference>
<dbReference type="InterPro" id="IPR049551">
    <property type="entry name" value="PKS_DH_C"/>
</dbReference>
<dbReference type="Pfam" id="PF16197">
    <property type="entry name" value="KAsynt_C_assoc"/>
    <property type="match status" value="2"/>
</dbReference>
<dbReference type="InterPro" id="IPR042104">
    <property type="entry name" value="PKS_dehydratase_sf"/>
</dbReference>
<keyword evidence="8" id="KW-0012">Acyltransferase</keyword>
<evidence type="ECO:0000256" key="2">
    <source>
        <dbReference type="ARBA" id="ARBA00004792"/>
    </source>
</evidence>
<dbReference type="InterPro" id="IPR009081">
    <property type="entry name" value="PP-bd_ACP"/>
</dbReference>
<dbReference type="CDD" id="cd05195">
    <property type="entry name" value="enoyl_red"/>
    <property type="match status" value="1"/>
</dbReference>
<dbReference type="InterPro" id="IPR020807">
    <property type="entry name" value="PKS_DH"/>
</dbReference>
<dbReference type="SUPFAM" id="SSF101173">
    <property type="entry name" value="Docking domain B of the erythromycin polyketide synthase (DEBS)"/>
    <property type="match status" value="1"/>
</dbReference>
<dbReference type="CDD" id="cd08956">
    <property type="entry name" value="KR_3_FAS_SDR_x"/>
    <property type="match status" value="2"/>
</dbReference>
<evidence type="ECO:0000256" key="3">
    <source>
        <dbReference type="ARBA" id="ARBA00022450"/>
    </source>
</evidence>
<dbReference type="PANTHER" id="PTHR43775:SF51">
    <property type="entry name" value="INACTIVE PHENOLPHTHIOCEROL SYNTHESIS POLYKETIDE SYNTHASE TYPE I PKS1-RELATED"/>
    <property type="match status" value="1"/>
</dbReference>
<keyword evidence="5" id="KW-0808">Transferase</keyword>
<evidence type="ECO:0000256" key="8">
    <source>
        <dbReference type="ARBA" id="ARBA00023315"/>
    </source>
</evidence>
<dbReference type="InterPro" id="IPR020843">
    <property type="entry name" value="ER"/>
</dbReference>
<dbReference type="Gene3D" id="3.30.70.3290">
    <property type="match status" value="2"/>
</dbReference>
<dbReference type="Gene3D" id="3.40.50.11460">
    <property type="match status" value="1"/>
</dbReference>
<dbReference type="InterPro" id="IPR049552">
    <property type="entry name" value="PKS_DH_N"/>
</dbReference>
<dbReference type="PROSITE" id="PS50075">
    <property type="entry name" value="CARRIER"/>
    <property type="match status" value="2"/>
</dbReference>
<evidence type="ECO:0000256" key="4">
    <source>
        <dbReference type="ARBA" id="ARBA00022553"/>
    </source>
</evidence>
<keyword evidence="6" id="KW-0045">Antibiotic biosynthesis</keyword>
<dbReference type="SMART" id="SM01294">
    <property type="entry name" value="PKS_PP_betabranch"/>
    <property type="match status" value="2"/>
</dbReference>
<dbReference type="Pfam" id="PF00550">
    <property type="entry name" value="PP-binding"/>
    <property type="match status" value="2"/>
</dbReference>
<dbReference type="Pfam" id="PF00698">
    <property type="entry name" value="Acyl_transf_1"/>
    <property type="match status" value="2"/>
</dbReference>
<feature type="region of interest" description="C-terminal hotdog fold" evidence="9">
    <location>
        <begin position="3197"/>
        <end position="3344"/>
    </location>
</feature>
<feature type="active site" description="Proton acceptor; for dehydratase activity" evidence="9">
    <location>
        <position position="987"/>
    </location>
</feature>
<gene>
    <name evidence="14" type="ORF">RM590_32875</name>
</gene>
<keyword evidence="3" id="KW-0596">Phosphopantetheine</keyword>
<comment type="pathway">
    <text evidence="2">Antibiotic biosynthesis.</text>
</comment>
<evidence type="ECO:0000313" key="14">
    <source>
        <dbReference type="EMBL" id="MDT0347334.1"/>
    </source>
</evidence>
<dbReference type="InterPro" id="IPR001227">
    <property type="entry name" value="Ac_transferase_dom_sf"/>
</dbReference>
<dbReference type="InterPro" id="IPR016035">
    <property type="entry name" value="Acyl_Trfase/lysoPLipase"/>
</dbReference>
<feature type="domain" description="Carrier" evidence="11">
    <location>
        <begin position="2058"/>
        <end position="2133"/>
    </location>
</feature>
<dbReference type="SMART" id="SM00829">
    <property type="entry name" value="PKS_ER"/>
    <property type="match status" value="1"/>
</dbReference>
<dbReference type="InterPro" id="IPR011032">
    <property type="entry name" value="GroES-like_sf"/>
</dbReference>
<feature type="active site" description="Proton donor; for dehydratase activity" evidence="9">
    <location>
        <position position="1155"/>
    </location>
</feature>
<dbReference type="PROSITE" id="PS00012">
    <property type="entry name" value="PHOSPHOPANTETHEINE"/>
    <property type="match status" value="2"/>
</dbReference>
<feature type="region of interest" description="C-terminal hotdog fold" evidence="9">
    <location>
        <begin position="1095"/>
        <end position="1235"/>
    </location>
</feature>
<keyword evidence="7" id="KW-0511">Multifunctional enzyme</keyword>
<comment type="cofactor">
    <cofactor evidence="1">
        <name>pantetheine 4'-phosphate</name>
        <dbReference type="ChEBI" id="CHEBI:47942"/>
    </cofactor>
</comment>
<dbReference type="Pfam" id="PF14765">
    <property type="entry name" value="PS-DH"/>
    <property type="match status" value="2"/>
</dbReference>
<evidence type="ECO:0000313" key="15">
    <source>
        <dbReference type="Proteomes" id="UP001183246"/>
    </source>
</evidence>
<dbReference type="InterPro" id="IPR016036">
    <property type="entry name" value="Malonyl_transacylase_ACP-bd"/>
</dbReference>
<dbReference type="InterPro" id="IPR016039">
    <property type="entry name" value="Thiolase-like"/>
</dbReference>
<dbReference type="SUPFAM" id="SSF50129">
    <property type="entry name" value="GroES-like"/>
    <property type="match status" value="1"/>
</dbReference>
<evidence type="ECO:0000256" key="10">
    <source>
        <dbReference type="SAM" id="MobiDB-lite"/>
    </source>
</evidence>
<evidence type="ECO:0000259" key="12">
    <source>
        <dbReference type="PROSITE" id="PS52004"/>
    </source>
</evidence>
<feature type="domain" description="Ketosynthase family 3 (KS3)" evidence="12">
    <location>
        <begin position="2159"/>
        <end position="2585"/>
    </location>
</feature>
<comment type="caution">
    <text evidence="14">The sequence shown here is derived from an EMBL/GenBank/DDBJ whole genome shotgun (WGS) entry which is preliminary data.</text>
</comment>
<dbReference type="SUPFAM" id="SSF47336">
    <property type="entry name" value="ACP-like"/>
    <property type="match status" value="2"/>
</dbReference>
<feature type="active site" description="Proton donor; for dehydratase activity" evidence="9">
    <location>
        <position position="3257"/>
    </location>
</feature>
<feature type="domain" description="PKS/mFAS DH" evidence="13">
    <location>
        <begin position="3062"/>
        <end position="3344"/>
    </location>
</feature>
<dbReference type="SMART" id="SM00823">
    <property type="entry name" value="PKS_PP"/>
    <property type="match status" value="2"/>
</dbReference>
<dbReference type="Pfam" id="PF21089">
    <property type="entry name" value="PKS_DH_N"/>
    <property type="match status" value="2"/>
</dbReference>
<dbReference type="InterPro" id="IPR015083">
    <property type="entry name" value="NorB/c/GfsB-D-like_docking"/>
</dbReference>
<dbReference type="SMART" id="SM00826">
    <property type="entry name" value="PKS_DH"/>
    <property type="match status" value="2"/>
</dbReference>
<dbReference type="SUPFAM" id="SSF51735">
    <property type="entry name" value="NAD(P)-binding Rossmann-fold domains"/>
    <property type="match status" value="5"/>
</dbReference>
<dbReference type="InterPro" id="IPR013154">
    <property type="entry name" value="ADH-like_N"/>
</dbReference>
<dbReference type="Gene3D" id="3.40.366.10">
    <property type="entry name" value="Malonyl-Coenzyme A Acyl Carrier Protein, domain 2"/>
    <property type="match status" value="2"/>
</dbReference>
<dbReference type="PROSITE" id="PS52019">
    <property type="entry name" value="PKS_MFAS_DH"/>
    <property type="match status" value="2"/>
</dbReference>
<feature type="domain" description="Ketosynthase family 3 (KS3)" evidence="12">
    <location>
        <begin position="33"/>
        <end position="460"/>
    </location>
</feature>
<dbReference type="Gene3D" id="1.10.1200.10">
    <property type="entry name" value="ACP-like"/>
    <property type="match status" value="2"/>
</dbReference>
<feature type="domain" description="Carrier" evidence="11">
    <location>
        <begin position="3838"/>
        <end position="3913"/>
    </location>
</feature>
<dbReference type="RefSeq" id="WP_311708459.1">
    <property type="nucleotide sequence ID" value="NZ_JAVREL010000030.1"/>
</dbReference>
<dbReference type="Gene3D" id="3.90.180.10">
    <property type="entry name" value="Medium-chain alcohol dehydrogenases, catalytic domain"/>
    <property type="match status" value="1"/>
</dbReference>
<dbReference type="EMBL" id="JAVREL010000030">
    <property type="protein sequence ID" value="MDT0347334.1"/>
    <property type="molecule type" value="Genomic_DNA"/>
</dbReference>
<dbReference type="InterPro" id="IPR049900">
    <property type="entry name" value="PKS_mFAS_DH"/>
</dbReference>
<dbReference type="InterPro" id="IPR057326">
    <property type="entry name" value="KR_dom"/>
</dbReference>
<dbReference type="Pfam" id="PF00109">
    <property type="entry name" value="ketoacyl-synt"/>
    <property type="match status" value="2"/>
</dbReference>
<dbReference type="Pfam" id="PF08240">
    <property type="entry name" value="ADH_N"/>
    <property type="match status" value="1"/>
</dbReference>
<sequence>MSNEQKLRDYLKRATADLRQTRQRLQELESEQREPIAIVSMGCRFPGDVASPEDLWRLVADGVDAMSSFPTDRGWDVDGLYDPDPERPGTSYVTQGGFLSDAPGFDSAFFGISPREAVAMDPQQRLLLETAWETLERAGIDPTGLRGSRTGVFVGAMSVDYNPYTENTSLDGYEGYVLTGGAPSVASGRIAYTLGLEGPAITVDTACSSSLVALHLAARSLRAGECDLALVGGVNVLATPGAFVEMSRQRGMAQDGRCKAFAAAADGTGWGEGVGLLLVEKLSDARKNGHHVLAVVPGSAINQDGASNGLTAPNGPSQRRVIREALANAGLRADEVDAVEGHGTGTTLGDPIEAQALLATYGKARSADRPLWLGSLKSNIGHTQAAAGVGGIIKMVMAIRNGVLPKTLHVDEPSPHIDWTAGAVELLTEARSWPANGHPKRAGISSFGVSGTNAHVIIEQAPEAEPAEALEGDADRAPAAEPAIVTDGSLPWPLSGKSEDALRAQAGRLLDHLDAHPGLTPAEVGHALVTTRTTFDHRAVLIGRGQADFRAALAALAAGEQSSAVVRGTAAEGEADEHKTVFVFPGQGSQWARMGEELLRTSPVFAQALTECAEAIGRYADWDLIDVLTEADGAPGFDRIDVVQPALFAVMVSLAKLWESLGVTPDAVVGHSQGEIAAAHVAGALSLDDAVRIITLRSKLMTKIAGRGTMLSLPLSRERAAELIVRWSGQVDIAAVNGPATTVVAGDTGALDELFAHCEAEGIQARRIAAHAAGHSPHVEELHDELLDLLAPVRPQPARTAFWSTVAGHTGGPVTDTTILDAEYWYANMRQTVEFDTVARALLDAGHTLFIEPSAHPVVTYNVQEIVDDHTAGRGGADIAVTGTLRRDDGGWDRLLTSLATAATHTTPDWAGFFAPGTEPVQLPTYAFQHQHYWIDGSGGGSADVTAAGLADADHPLLGAAVALADGDGYLFTGRLSLRTHPWLADHALAGSALLPGTGFVELAIRAGDLAECAVLEELVLEAPLVLPQAGTVQLQLLLGPADEEGRRTVTIHSRAEGAAAETPWTRHATGTLAPGGGTAPEHADEDAAWPPAGATALDAEGLYERLAGLGYTYGPTFRGLRAAWQDGDVLYAEVTLPEDAADVDRFGIHPALFDAALHTLGLKPAEGKAEESGVGLPFSWSGIELHATGARTLRARIDTTDPEALGITLSDPTGAPVLTVGTLTMRMMSAEQVAGVSATAAGMDDLYHVNWQPVQLPEEPGLGTTAVLGADVAWPAEALAAAGAEPDRYADLSGLLAALDAGAPAPGLVLAVAGGDDAHDAPTGVRAATAHALGWTQIWLTDERLADTQLVFLTRHAIATHNGDDVLDLGAAPVWGLIRSAQTENPGRFTILDHDGHVASAPALAAALATGEPQLALRVGAASVPRLARTGGDSALPVPAGAAASWRLDVPDPGTVDNLAFVAHPELGEPLGEGQVRVELRAAGVNFRDILLALGMITLPDPPGMEGAGVVVETGPGVRDLAPGDRVMGLIGGGIGPLTTADARLLVRIPTGWTFTQAATIPVTFMTAYYGLRDLVGVESGEKLLVHAATGGVGMAAVQLARHWGVEVYGTASPGKWPTLRGQGLDDAHIGNTRTLDFEEKFRTATGGAGVDVVLNALAGEFTDASLRLLPRGGRFLEMGKTDKRDPDEVAARYPGVAYQAFDLPEAGVERMGEILRELRDLFEAGALAPLPATSWDIRHAREAYRYLSQARHTGKVVLTLPPTLRPDAADPAGTVLITGGTGALGALLARHYAAARPDGHLLLTSRRGPDAPGAAELAAELRESGVQVTIAACDTADRDALAALLAAIPAEHPLTSVVHAAAVLDDGVLQSQSMERAEAVLRPKVNAAWLLHELTQDLDLREFVLFSSVAGVIGNAGQAPYAAANVFLDALASHRRAHGLPATSLAWGHWAESNASGATGSLAQADQSRMTRTGFASLTSERGLALFDTARAVDRTALVPIEVDLAQLRAQDSPPTLFRGLIRTPARRTAKRADASSAAASLTRKLVALPEAEQHRTVLNLVLAEIAAVLGHTSTGGISPEQPFKSIGFDSLTSVELRNRLNGATGLRLPSTLAFDYPSPDALARHLRAELTGGAVAVATAAAPAGRKKSAAGQDDDDLIAIVSMSCRYPGDISSPEDMWHVVSNGIDAVSAFPDNRGWDLESLFHPDPDHQGTSYVRHGGFIHDIADFDPMFFGISPREATFLDPQQRLLLETAWEAIERAGINPASLHGSQTGVFVGATTVEYSPCSHQTPEGYEGFLLTSSANSITSGRIAYTLGLEGPAITVDTACSSSIVAVHMAAQALRSGECTLALAGGAAVLASARPFIEFSRQRGMAKDGRCKAFADAADGTGWSEGAGLLVLERLSDARRNGHPVLAVVRGSAVNQDGASNGITAPNGPSQQRVIRQALANAGVAAAEVDAVEAHGTGTTLGDPIEAQALIATYGQERPEGRPLWLGSVKSNIGHAQTAAGVGGIIKMVMAMHNGVLPKTLHIDRPTSHVDWSAGDVSLLTEPVPWPETDHPKRAGISSFGASGTNAHLILEEAPAEEPRRTAKAKAPVPAVATDGTLPWVLSGKTGAALRAQAWRLLDHLDAHPELAPAGVGHALATTRATLEHRAVVVGRETEDFRTALAALAAGEDAANLITGTASTQPGKIVFAFPGQGSQWVRMGVELLESSPVFAEALTECAAALEPFTGWNLLDVLKENEGAPGFDRVDVVQPALFAMMVSLAKLWQSLGVRPDAVVGHSQGEIAAAHIAGALSLQDAARVVTLRSQALSVITGRGGMMSLPLSREAAAELLARWDGRISIAAANGPASTVVAGDTDALDELFAHCEGENIRARRIPVDYASHSAHVEAIHDRLLELLAPVQPREPEITFHSTVGGYAEGPLDAEYWYQNLRNTVEFEAATRALLDTGHTLFVEVSPHPVLTLGIQDTIEDHATGSGAQVTGTLRREEGGWHRVLTSLAATNARANPDWPAFFAPGAPIALPTYAFQRQPYWLVTQQPLTGDVSSAGLQSADHPLLGAAVAVADGDGYLFTGRLSLRTHPWLADHGVNGSVLLPGTGFVELALQAGEHAGTGLLEELTLEAPLVLAETGAVQLQIHLGAADDEGRRSLTVHSRTEEGDAWVRHATGVLAPDEAAAPAAGLPVWPPAGATPIDTDSIYDHLADRGYHYGPTFQGLHTAWQDGETLYAEVTLPEDAEGLDRFGVHPALLDAAFHVIGARAMADAEAAGADSAAATEIRLPFSWSGVRLHATGAGALRVAITPSGPDTVTVELADPAGGPVASVASLTMRTISGEQLAAAGAAAGGRNESLFQLDWTPVAAPGDQAQVRLGLLADAAAEQSALLKPLAAEIEAVPALAALPAGDAAPDAVLVPCATGEGPDAPAEVRAATARVLDLVQQWLADDRFADGKLVFLTRRAVSTADGEDVEDLAVSPVWGLVRSAQSENPDRFVVIDLDDDTRDLTRLLGTALATGEPQLAIRNRDILTPRLNRATAPAASRAELDPNGTVLITGGTGTLGALLAKHYATTERIGHLLLTSRRGPDAPGAAELEAELRALGANVTIAACDTADRDALAALLAAIPAEHPLTSVVHAAGALDDGILETMTPERFEAPLRPKVDAGWHLHELTRDADLREFVLFSSGAGTLGNPGQGNYAAANVFLDTLSVRRRALGLPATSLAWGQWADASGMTGHLSEADLERVARTGIRPLSAEEGLALLDAARAADRAFLVTIRMDTAAMRALDPLPPILHSLVRGRARRAAGTGAGAAAGGGGNAAALRQRLAGLAEAEQTETLVDLVRTQVALVLGYGSADEVDAERAFKDLGFDSLTAVELRNRLNAATGLRLPATLVFDYPTPLALGGFLRAELAPQDEAGARSVLDELDRLERSLAAADPDGATRSKVATRLTALLSQWNATAAAEDTSAAVVDTLEAADTSAIFDFIDQQLGRAKD</sequence>
<dbReference type="InterPro" id="IPR020841">
    <property type="entry name" value="PKS_Beta-ketoAc_synthase_dom"/>
</dbReference>
<dbReference type="InterPro" id="IPR032821">
    <property type="entry name" value="PKS_assoc"/>
</dbReference>
<dbReference type="Gene3D" id="3.40.47.10">
    <property type="match status" value="2"/>
</dbReference>
<dbReference type="InterPro" id="IPR013968">
    <property type="entry name" value="PKS_KR"/>
</dbReference>
<protein>
    <submittedName>
        <fullName evidence="14">SDR family NAD(P)-dependent oxidoreductase</fullName>
    </submittedName>
</protein>
<dbReference type="InterPro" id="IPR036736">
    <property type="entry name" value="ACP-like_sf"/>
</dbReference>
<evidence type="ECO:0000256" key="5">
    <source>
        <dbReference type="ARBA" id="ARBA00022679"/>
    </source>
</evidence>
<dbReference type="InterPro" id="IPR014043">
    <property type="entry name" value="Acyl_transferase_dom"/>
</dbReference>
<keyword evidence="15" id="KW-1185">Reference proteome</keyword>
<dbReference type="SUPFAM" id="SSF52151">
    <property type="entry name" value="FabD/lysophospholipase-like"/>
    <property type="match status" value="2"/>
</dbReference>
<dbReference type="Pfam" id="PF02801">
    <property type="entry name" value="Ketoacyl-synt_C"/>
    <property type="match status" value="2"/>
</dbReference>
<feature type="region of interest" description="N-terminal hotdog fold" evidence="9">
    <location>
        <begin position="3062"/>
        <end position="3184"/>
    </location>
</feature>
<dbReference type="SUPFAM" id="SSF53901">
    <property type="entry name" value="Thiolase-like"/>
    <property type="match status" value="2"/>
</dbReference>
<proteinExistence type="predicted"/>
<dbReference type="InterPro" id="IPR050091">
    <property type="entry name" value="PKS_NRPS_Biosynth_Enz"/>
</dbReference>
<dbReference type="InterPro" id="IPR036299">
    <property type="entry name" value="Polyketide_synth_docking_sf"/>
</dbReference>
<evidence type="ECO:0000256" key="9">
    <source>
        <dbReference type="PROSITE-ProRule" id="PRU01363"/>
    </source>
</evidence>
<dbReference type="Gene3D" id="3.40.50.720">
    <property type="entry name" value="NAD(P)-binding Rossmann-like Domain"/>
    <property type="match status" value="2"/>
</dbReference>
<dbReference type="SMART" id="SM00825">
    <property type="entry name" value="PKS_KS"/>
    <property type="match status" value="2"/>
</dbReference>
<dbReference type="Pfam" id="PF13602">
    <property type="entry name" value="ADH_zinc_N_2"/>
    <property type="match status" value="1"/>
</dbReference>
<accession>A0ABU2N3P1</accession>
<dbReference type="InterPro" id="IPR006162">
    <property type="entry name" value="Ppantetheine_attach_site"/>
</dbReference>
<evidence type="ECO:0000256" key="7">
    <source>
        <dbReference type="ARBA" id="ARBA00023268"/>
    </source>
</evidence>